<proteinExistence type="predicted"/>
<accession>A0AAV0W6Y0</accession>
<protein>
    <submittedName>
        <fullName evidence="1">Uncharacterized protein</fullName>
    </submittedName>
</protein>
<sequence length="103" mass="11324">MEICKYINCRYGSGGLQEKSIYLDLFNPSHTSSGGGGGGRTNPGGGGGGVKLILIYDPKSTNSHTQRYRFNVLTLAKYDFRRAETVRSFINHTAGWVSIVHRL</sequence>
<keyword evidence="2" id="KW-1185">Reference proteome</keyword>
<gene>
    <name evidence="1" type="ORF">MEUPH1_LOCUS7855</name>
</gene>
<name>A0AAV0W6Y0_9HEMI</name>
<organism evidence="1 2">
    <name type="scientific">Macrosiphum euphorbiae</name>
    <name type="common">potato aphid</name>
    <dbReference type="NCBI Taxonomy" id="13131"/>
    <lineage>
        <taxon>Eukaryota</taxon>
        <taxon>Metazoa</taxon>
        <taxon>Ecdysozoa</taxon>
        <taxon>Arthropoda</taxon>
        <taxon>Hexapoda</taxon>
        <taxon>Insecta</taxon>
        <taxon>Pterygota</taxon>
        <taxon>Neoptera</taxon>
        <taxon>Paraneoptera</taxon>
        <taxon>Hemiptera</taxon>
        <taxon>Sternorrhyncha</taxon>
        <taxon>Aphidomorpha</taxon>
        <taxon>Aphidoidea</taxon>
        <taxon>Aphididae</taxon>
        <taxon>Macrosiphini</taxon>
        <taxon>Macrosiphum</taxon>
    </lineage>
</organism>
<evidence type="ECO:0000313" key="1">
    <source>
        <dbReference type="EMBL" id="CAI6351520.1"/>
    </source>
</evidence>
<reference evidence="1 2" key="1">
    <citation type="submission" date="2023-01" db="EMBL/GenBank/DDBJ databases">
        <authorList>
            <person name="Whitehead M."/>
        </authorList>
    </citation>
    <scope>NUCLEOTIDE SEQUENCE [LARGE SCALE GENOMIC DNA]</scope>
</reference>
<dbReference type="AlphaFoldDB" id="A0AAV0W6Y0"/>
<evidence type="ECO:0000313" key="2">
    <source>
        <dbReference type="Proteomes" id="UP001160148"/>
    </source>
</evidence>
<comment type="caution">
    <text evidence="1">The sequence shown here is derived from an EMBL/GenBank/DDBJ whole genome shotgun (WGS) entry which is preliminary data.</text>
</comment>
<dbReference type="EMBL" id="CARXXK010000001">
    <property type="protein sequence ID" value="CAI6351520.1"/>
    <property type="molecule type" value="Genomic_DNA"/>
</dbReference>
<dbReference type="Proteomes" id="UP001160148">
    <property type="component" value="Unassembled WGS sequence"/>
</dbReference>